<accession>A0A379KQZ0</accession>
<dbReference type="InterPro" id="IPR009057">
    <property type="entry name" value="Homeodomain-like_sf"/>
</dbReference>
<dbReference type="PANTHER" id="PTHR43130:SF3">
    <property type="entry name" value="HTH-TYPE TRANSCRIPTIONAL REGULATOR RV1931C"/>
    <property type="match status" value="1"/>
</dbReference>
<dbReference type="CDD" id="cd03137">
    <property type="entry name" value="GATase1_AraC_1"/>
    <property type="match status" value="1"/>
</dbReference>
<dbReference type="AlphaFoldDB" id="A0A379KQZ0"/>
<dbReference type="GO" id="GO:0003700">
    <property type="term" value="F:DNA-binding transcription factor activity"/>
    <property type="evidence" value="ECO:0007669"/>
    <property type="project" value="InterPro"/>
</dbReference>
<dbReference type="PROSITE" id="PS01124">
    <property type="entry name" value="HTH_ARAC_FAMILY_2"/>
    <property type="match status" value="1"/>
</dbReference>
<dbReference type="SUPFAM" id="SSF46689">
    <property type="entry name" value="Homeodomain-like"/>
    <property type="match status" value="1"/>
</dbReference>
<evidence type="ECO:0000259" key="3">
    <source>
        <dbReference type="PROSITE" id="PS01124"/>
    </source>
</evidence>
<gene>
    <name evidence="4" type="primary">rhaS_10</name>
    <name evidence="4" type="ORF">NCTC7914_04188</name>
</gene>
<dbReference type="SUPFAM" id="SSF52317">
    <property type="entry name" value="Class I glutamine amidotransferase-like"/>
    <property type="match status" value="1"/>
</dbReference>
<dbReference type="InterPro" id="IPR018060">
    <property type="entry name" value="HTH_AraC"/>
</dbReference>
<dbReference type="InterPro" id="IPR029062">
    <property type="entry name" value="Class_I_gatase-like"/>
</dbReference>
<dbReference type="Pfam" id="PF01965">
    <property type="entry name" value="DJ-1_PfpI"/>
    <property type="match status" value="1"/>
</dbReference>
<evidence type="ECO:0000313" key="5">
    <source>
        <dbReference type="Proteomes" id="UP000254602"/>
    </source>
</evidence>
<proteinExistence type="predicted"/>
<dbReference type="InterPro" id="IPR002818">
    <property type="entry name" value="DJ-1/PfpI"/>
</dbReference>
<evidence type="ECO:0000256" key="2">
    <source>
        <dbReference type="ARBA" id="ARBA00023163"/>
    </source>
</evidence>
<dbReference type="Pfam" id="PF12833">
    <property type="entry name" value="HTH_18"/>
    <property type="match status" value="1"/>
</dbReference>
<reference evidence="4 5" key="1">
    <citation type="submission" date="2018-06" db="EMBL/GenBank/DDBJ databases">
        <authorList>
            <consortium name="Pathogen Informatics"/>
            <person name="Doyle S."/>
        </authorList>
    </citation>
    <scope>NUCLEOTIDE SEQUENCE [LARGE SCALE GENOMIC DNA]</scope>
    <source>
        <strain evidence="4 5">NCTC7914</strain>
    </source>
</reference>
<dbReference type="Gene3D" id="3.40.50.880">
    <property type="match status" value="1"/>
</dbReference>
<feature type="domain" description="HTH araC/xylS-type" evidence="3">
    <location>
        <begin position="237"/>
        <end position="336"/>
    </location>
</feature>
<name>A0A379KQZ0_PSEPU</name>
<keyword evidence="1" id="KW-0805">Transcription regulation</keyword>
<dbReference type="Gene3D" id="1.10.10.60">
    <property type="entry name" value="Homeodomain-like"/>
    <property type="match status" value="1"/>
</dbReference>
<dbReference type="SMART" id="SM00342">
    <property type="entry name" value="HTH_ARAC"/>
    <property type="match status" value="1"/>
</dbReference>
<evidence type="ECO:0000256" key="1">
    <source>
        <dbReference type="ARBA" id="ARBA00023015"/>
    </source>
</evidence>
<dbReference type="InterPro" id="IPR052158">
    <property type="entry name" value="INH-QAR"/>
</dbReference>
<dbReference type="Proteomes" id="UP000254602">
    <property type="component" value="Unassembled WGS sequence"/>
</dbReference>
<dbReference type="RefSeq" id="WP_115275045.1">
    <property type="nucleotide sequence ID" value="NZ_JBJDNM010000010.1"/>
</dbReference>
<dbReference type="PANTHER" id="PTHR43130">
    <property type="entry name" value="ARAC-FAMILY TRANSCRIPTIONAL REGULATOR"/>
    <property type="match status" value="1"/>
</dbReference>
<organism evidence="4 5">
    <name type="scientific">Pseudomonas putida</name>
    <name type="common">Arthrobacter siderocapsulatus</name>
    <dbReference type="NCBI Taxonomy" id="303"/>
    <lineage>
        <taxon>Bacteria</taxon>
        <taxon>Pseudomonadati</taxon>
        <taxon>Pseudomonadota</taxon>
        <taxon>Gammaproteobacteria</taxon>
        <taxon>Pseudomonadales</taxon>
        <taxon>Pseudomonadaceae</taxon>
        <taxon>Pseudomonas</taxon>
    </lineage>
</organism>
<protein>
    <submittedName>
        <fullName evidence="4">AraC family transcriptional regulator</fullName>
    </submittedName>
</protein>
<evidence type="ECO:0000313" key="4">
    <source>
        <dbReference type="EMBL" id="SUD70038.1"/>
    </source>
</evidence>
<dbReference type="EMBL" id="UGUY01000001">
    <property type="protein sequence ID" value="SUD70038.1"/>
    <property type="molecule type" value="Genomic_DNA"/>
</dbReference>
<sequence>MTDIAGQLDPPLLPVDQPRVVVFVAYPAMGLLDLSGAQTVFWAATKAMAERGLPGYRLHTASLDGGLQPTAEGLVVATERLDDAMAQAVDTLIVPGAPDIIRSLPEHGPLVAWLRRASQHARRTASVCSGTFLLASAGLLDGRRAATHWAMCEVLRRDFPAVQVDHESIFVQQGTLWTSAGVSAGIDLALALVELDCGRDVAMQVARELVVFLKRPGGQAQFSELLKLQGQDCAEFEALHLWLNENLGDPRLSVERLAEQAHMSLRNFTRVYKLKTGRTPAKAIEVFRLEAARRQLENTDSHIEQVARLCGFGSEERMRLAFQRHLAVTPRDYRARFARSVPLAEIQGSLA</sequence>
<keyword evidence="2" id="KW-0804">Transcription</keyword>
<dbReference type="GO" id="GO:0043565">
    <property type="term" value="F:sequence-specific DNA binding"/>
    <property type="evidence" value="ECO:0007669"/>
    <property type="project" value="InterPro"/>
</dbReference>